<dbReference type="InterPro" id="IPR051761">
    <property type="entry name" value="MLP-like_ligand-binding"/>
</dbReference>
<organism evidence="2 3">
    <name type="scientific">Oldenlandia corymbosa var. corymbosa</name>
    <dbReference type="NCBI Taxonomy" id="529605"/>
    <lineage>
        <taxon>Eukaryota</taxon>
        <taxon>Viridiplantae</taxon>
        <taxon>Streptophyta</taxon>
        <taxon>Embryophyta</taxon>
        <taxon>Tracheophyta</taxon>
        <taxon>Spermatophyta</taxon>
        <taxon>Magnoliopsida</taxon>
        <taxon>eudicotyledons</taxon>
        <taxon>Gunneridae</taxon>
        <taxon>Pentapetalae</taxon>
        <taxon>asterids</taxon>
        <taxon>lamiids</taxon>
        <taxon>Gentianales</taxon>
        <taxon>Rubiaceae</taxon>
        <taxon>Rubioideae</taxon>
        <taxon>Spermacoceae</taxon>
        <taxon>Hedyotis-Oldenlandia complex</taxon>
        <taxon>Oldenlandia</taxon>
    </lineage>
</organism>
<dbReference type="InterPro" id="IPR000916">
    <property type="entry name" value="Bet_v_I/MLP"/>
</dbReference>
<dbReference type="Proteomes" id="UP001161247">
    <property type="component" value="Chromosome 2"/>
</dbReference>
<dbReference type="Pfam" id="PF00407">
    <property type="entry name" value="Bet_v_1"/>
    <property type="match status" value="2"/>
</dbReference>
<sequence length="305" mass="34574">MSSSSGKLVSQIEIKSSADVFHELFRKEPHQLSTISPDTVHNCDLHDGDWGTVGSVISFDYTHDGKKCVAKEMIEVIDEEKKLVTFKIIEGDLLELYKNISVTVHVETHGESNLVTWTIDYEKLHEGVPDPNTLIDLCFKITKEIEAHHLSSDEISGKKTKKLVSSVEIKSDGDVFHEIFRDRPHHISTMSPIVKGVDLHDGDWGKVGSVVFWRYTHDGKEMVAKEIIEAIDEEKKSVTYKVIEGDLMELYKSFAITVHVDTVGENNLVTWTFEYEKLHEGIPDPNSLLELGIQLTKEIETHHLQ</sequence>
<evidence type="ECO:0000259" key="1">
    <source>
        <dbReference type="SMART" id="SM01037"/>
    </source>
</evidence>
<dbReference type="AlphaFoldDB" id="A0AAV1CLN6"/>
<reference evidence="2" key="1">
    <citation type="submission" date="2023-03" db="EMBL/GenBank/DDBJ databases">
        <authorList>
            <person name="Julca I."/>
        </authorList>
    </citation>
    <scope>NUCLEOTIDE SEQUENCE</scope>
</reference>
<dbReference type="EMBL" id="OX459119">
    <property type="protein sequence ID" value="CAI9096008.1"/>
    <property type="molecule type" value="Genomic_DNA"/>
</dbReference>
<dbReference type="InterPro" id="IPR023393">
    <property type="entry name" value="START-like_dom_sf"/>
</dbReference>
<name>A0AAV1CLN6_OLDCO</name>
<accession>A0AAV1CLN6</accession>
<dbReference type="SMART" id="SM01037">
    <property type="entry name" value="Bet_v_1"/>
    <property type="match status" value="2"/>
</dbReference>
<protein>
    <submittedName>
        <fullName evidence="2">OLC1v1032068C1</fullName>
    </submittedName>
</protein>
<keyword evidence="3" id="KW-1185">Reference proteome</keyword>
<evidence type="ECO:0000313" key="2">
    <source>
        <dbReference type="EMBL" id="CAI9096008.1"/>
    </source>
</evidence>
<feature type="domain" description="Bet v I/Major latex protein" evidence="1">
    <location>
        <begin position="162"/>
        <end position="305"/>
    </location>
</feature>
<dbReference type="Gene3D" id="3.30.530.20">
    <property type="match status" value="2"/>
</dbReference>
<dbReference type="SUPFAM" id="SSF55961">
    <property type="entry name" value="Bet v1-like"/>
    <property type="match status" value="2"/>
</dbReference>
<feature type="domain" description="Bet v I/Major latex protein" evidence="1">
    <location>
        <begin position="3"/>
        <end position="152"/>
    </location>
</feature>
<proteinExistence type="predicted"/>
<dbReference type="CDD" id="cd07816">
    <property type="entry name" value="Bet_v1-like"/>
    <property type="match status" value="2"/>
</dbReference>
<dbReference type="GO" id="GO:0006952">
    <property type="term" value="P:defense response"/>
    <property type="evidence" value="ECO:0007669"/>
    <property type="project" value="InterPro"/>
</dbReference>
<evidence type="ECO:0000313" key="3">
    <source>
        <dbReference type="Proteomes" id="UP001161247"/>
    </source>
</evidence>
<dbReference type="PANTHER" id="PTHR31907">
    <property type="entry name" value="MLP-LIKE PROTEIN 423"/>
    <property type="match status" value="1"/>
</dbReference>
<gene>
    <name evidence="2" type="ORF">OLC1_LOCUS6860</name>
</gene>